<organism evidence="2">
    <name type="scientific">Fagus sylvatica</name>
    <name type="common">Beechnut</name>
    <dbReference type="NCBI Taxonomy" id="28930"/>
    <lineage>
        <taxon>Eukaryota</taxon>
        <taxon>Viridiplantae</taxon>
        <taxon>Streptophyta</taxon>
        <taxon>Embryophyta</taxon>
        <taxon>Tracheophyta</taxon>
        <taxon>Spermatophyta</taxon>
        <taxon>Magnoliopsida</taxon>
        <taxon>eudicotyledons</taxon>
        <taxon>Gunneridae</taxon>
        <taxon>Pentapetalae</taxon>
        <taxon>rosids</taxon>
        <taxon>fabids</taxon>
        <taxon>Fagales</taxon>
        <taxon>Fagaceae</taxon>
        <taxon>Fagus</taxon>
    </lineage>
</organism>
<keyword evidence="1" id="KW-1133">Transmembrane helix</keyword>
<dbReference type="EMBL" id="OIVN01004427">
    <property type="protein sequence ID" value="SPD17268.1"/>
    <property type="molecule type" value="Genomic_DNA"/>
</dbReference>
<feature type="transmembrane region" description="Helical" evidence="1">
    <location>
        <begin position="177"/>
        <end position="199"/>
    </location>
</feature>
<keyword evidence="1" id="KW-0812">Transmembrane</keyword>
<dbReference type="InterPro" id="IPR004158">
    <property type="entry name" value="DUF247_pln"/>
</dbReference>
<name>A0A2N9HYS3_FAGSY</name>
<reference evidence="2" key="1">
    <citation type="submission" date="2018-02" db="EMBL/GenBank/DDBJ databases">
        <authorList>
            <person name="Cohen D.B."/>
            <person name="Kent A.D."/>
        </authorList>
    </citation>
    <scope>NUCLEOTIDE SEQUENCE</scope>
</reference>
<evidence type="ECO:0000313" key="2">
    <source>
        <dbReference type="EMBL" id="SPD17268.1"/>
    </source>
</evidence>
<sequence>MTFPKYSVTQLHEAGVKFKVISSKCVRDEEASSKCIRDEVVSSNCLLDLSFKNGVLEIPLLDFQDDTEALVRNIMALEQCDYRRPKFITDFYLILDCLINTTKDVDLLSDKGIVVNSLGDSEAVTSMINKLNRGILRGDMNSNFNRLCKELNEYYEKPWHKWQAILRHQYFSTPWRMASTIAAIILLILTLIQTVISILQVV</sequence>
<dbReference type="AlphaFoldDB" id="A0A2N9HYS3"/>
<dbReference type="PANTHER" id="PTHR31170">
    <property type="entry name" value="BNAC04G53230D PROTEIN"/>
    <property type="match status" value="1"/>
</dbReference>
<dbReference type="Pfam" id="PF03140">
    <property type="entry name" value="DUF247"/>
    <property type="match status" value="1"/>
</dbReference>
<keyword evidence="1" id="KW-0472">Membrane</keyword>
<protein>
    <submittedName>
        <fullName evidence="2">Uncharacterized protein</fullName>
    </submittedName>
</protein>
<proteinExistence type="predicted"/>
<dbReference type="PANTHER" id="PTHR31170:SF9">
    <property type="entry name" value="PROTEIN, PUTATIVE (DUF247)-RELATED"/>
    <property type="match status" value="1"/>
</dbReference>
<gene>
    <name evidence="2" type="ORF">FSB_LOCUS45150</name>
</gene>
<accession>A0A2N9HYS3</accession>
<evidence type="ECO:0000256" key="1">
    <source>
        <dbReference type="SAM" id="Phobius"/>
    </source>
</evidence>